<dbReference type="AlphaFoldDB" id="A0A316CAP7"/>
<dbReference type="Pfam" id="PF14742">
    <property type="entry name" value="GDE_N_bis"/>
    <property type="match status" value="1"/>
</dbReference>
<feature type="domain" description="Mannosylglycerate hydrolase MGH1-like glycoside hydrolase" evidence="2">
    <location>
        <begin position="307"/>
        <end position="609"/>
    </location>
</feature>
<sequence length="722" mass="79346">MSVTPLDERKLDPAVALAALDETAPREPHRLFALKHGDCFAVADAYGDIRGIGDGFFRDDTRVLSEFRLTLGGRSTSLLGASLSQDNVLFTTNLTNLPIESAGGRDIPQGGIHIERVRLIWQDRLFERITLSNYSQEHSTVLLSLQFAADFRDMFEVRGSARTKRGVTHAAETGDNSVLLRYEGLDKLVRSSVLAFSETPDQLLENRADFYIAITKRSRRTLYVEVGAQAEAPPGRERFRAAAARARFSMRAKRRHGATVHSSGRVFNDWIQRARADVALLTTELSTGPYPYAGIPWFSTAFGRDGVISALQMLWLNPGLARGVLAFLAQHQATESSPFSDAQPGKILHETRKGEMAALSELPFGRYYGGVDTTPLYIHLAAAYAERTGDMDFIDRLWGSLTAAAGWMEEASRATGFVTYQRAAVSGLANQGWKDSYDSIFHADGRIARGPIALVEVQGYVFAAYCGLATLAKRRGDDEAASRWERKAGKMCARVEAQFWQSDLGTYALAIDGEGQPCKVRTSNAGHLLYVGLPTPERARMVADQLLSASFHSGWGIRTLADDAIFFNPMSYHNGSIWPHDTAICTAGLARYGIRDSVVRLMSGTFEAAVHFNMRLPELFCGFTRAPGEAPIAYPVACLPQAWSAGSTFMFMQACLGVEIDGGRGLIKVTRPRLPIGIDNLVIRHLDVGNVPVDLSFQRVGDRVVAYLDDQHEGQVPLVVRT</sequence>
<comment type="caution">
    <text evidence="3">The sequence shown here is derived from an EMBL/GenBank/DDBJ whole genome shotgun (WGS) entry which is preliminary data.</text>
</comment>
<reference evidence="3 4" key="1">
    <citation type="submission" date="2018-05" db="EMBL/GenBank/DDBJ databases">
        <title>Genomic Encyclopedia of Type Strains, Phase IV (KMG-IV): sequencing the most valuable type-strain genomes for metagenomic binning, comparative biology and taxonomic classification.</title>
        <authorList>
            <person name="Goeker M."/>
        </authorList>
    </citation>
    <scope>NUCLEOTIDE SEQUENCE [LARGE SCALE GENOMIC DNA]</scope>
    <source>
        <strain evidence="3 4">DSM 6986</strain>
    </source>
</reference>
<dbReference type="Proteomes" id="UP000245396">
    <property type="component" value="Unassembled WGS sequence"/>
</dbReference>
<dbReference type="InterPro" id="IPR032856">
    <property type="entry name" value="GDE_N_bis"/>
</dbReference>
<dbReference type="EMBL" id="QGGG01000001">
    <property type="protein sequence ID" value="PWJ86253.1"/>
    <property type="molecule type" value="Genomic_DNA"/>
</dbReference>
<evidence type="ECO:0000259" key="2">
    <source>
        <dbReference type="Pfam" id="PF22422"/>
    </source>
</evidence>
<feature type="domain" description="Putative glycogen debranching enzyme N-terminal" evidence="1">
    <location>
        <begin position="34"/>
        <end position="224"/>
    </location>
</feature>
<dbReference type="RefSeq" id="WP_109611270.1">
    <property type="nucleotide sequence ID" value="NZ_QGGG01000001.1"/>
</dbReference>
<accession>A0A316CAP7</accession>
<dbReference type="OrthoDB" id="9759959at2"/>
<proteinExistence type="predicted"/>
<dbReference type="InterPro" id="IPR008928">
    <property type="entry name" value="6-hairpin_glycosidase_sf"/>
</dbReference>
<dbReference type="Gene3D" id="1.50.10.10">
    <property type="match status" value="1"/>
</dbReference>
<dbReference type="InterPro" id="IPR012341">
    <property type="entry name" value="6hp_glycosidase-like_sf"/>
</dbReference>
<dbReference type="InterPro" id="IPR054491">
    <property type="entry name" value="MGH1-like_GH"/>
</dbReference>
<gene>
    <name evidence="3" type="ORF">C7441_101132</name>
</gene>
<keyword evidence="4" id="KW-1185">Reference proteome</keyword>
<dbReference type="STRING" id="1192868.GCA_000304395_04281"/>
<dbReference type="GO" id="GO:0005975">
    <property type="term" value="P:carbohydrate metabolic process"/>
    <property type="evidence" value="ECO:0007669"/>
    <property type="project" value="InterPro"/>
</dbReference>
<organism evidence="3 4">
    <name type="scientific">Pseudaminobacter salicylatoxidans</name>
    <dbReference type="NCBI Taxonomy" id="93369"/>
    <lineage>
        <taxon>Bacteria</taxon>
        <taxon>Pseudomonadati</taxon>
        <taxon>Pseudomonadota</taxon>
        <taxon>Alphaproteobacteria</taxon>
        <taxon>Hyphomicrobiales</taxon>
        <taxon>Phyllobacteriaceae</taxon>
        <taxon>Pseudaminobacter</taxon>
    </lineage>
</organism>
<evidence type="ECO:0000313" key="4">
    <source>
        <dbReference type="Proteomes" id="UP000245396"/>
    </source>
</evidence>
<protein>
    <submittedName>
        <fullName evidence="3">Glycogen debranching enzyme</fullName>
    </submittedName>
</protein>
<name>A0A316CAP7_PSESE</name>
<evidence type="ECO:0000313" key="3">
    <source>
        <dbReference type="EMBL" id="PWJ86253.1"/>
    </source>
</evidence>
<dbReference type="Pfam" id="PF22422">
    <property type="entry name" value="MGH1-like_GH"/>
    <property type="match status" value="1"/>
</dbReference>
<evidence type="ECO:0000259" key="1">
    <source>
        <dbReference type="Pfam" id="PF14742"/>
    </source>
</evidence>
<dbReference type="SUPFAM" id="SSF48208">
    <property type="entry name" value="Six-hairpin glycosidases"/>
    <property type="match status" value="1"/>
</dbReference>